<dbReference type="EMBL" id="CYRY02011835">
    <property type="protein sequence ID" value="VCW79353.1"/>
    <property type="molecule type" value="Genomic_DNA"/>
</dbReference>
<accession>A0A9X9LQM6</accession>
<name>A0A9X9LQM6_GULGU</name>
<evidence type="ECO:0000256" key="1">
    <source>
        <dbReference type="SAM" id="MobiDB-lite"/>
    </source>
</evidence>
<dbReference type="AlphaFoldDB" id="A0A9X9LQM6"/>
<comment type="caution">
    <text evidence="2">The sequence shown here is derived from an EMBL/GenBank/DDBJ whole genome shotgun (WGS) entry which is preliminary data.</text>
</comment>
<evidence type="ECO:0000313" key="2">
    <source>
        <dbReference type="EMBL" id="VCW79353.1"/>
    </source>
</evidence>
<reference evidence="2 3" key="1">
    <citation type="submission" date="2018-10" db="EMBL/GenBank/DDBJ databases">
        <authorList>
            <person name="Ekblom R."/>
            <person name="Jareborg N."/>
        </authorList>
    </citation>
    <scope>NUCLEOTIDE SEQUENCE [LARGE SCALE GENOMIC DNA]</scope>
    <source>
        <tissue evidence="2">Muscle</tissue>
    </source>
</reference>
<feature type="region of interest" description="Disordered" evidence="1">
    <location>
        <begin position="1"/>
        <end position="77"/>
    </location>
</feature>
<sequence>MPGGLMSPLLRVPPETPQLGQERLAQTSGPQGGCQPRAASGPHSPRGRPLPASRQASRAPEDVFQLSGPWLGFPSSS</sequence>
<protein>
    <submittedName>
        <fullName evidence="2">Uncharacterized protein</fullName>
    </submittedName>
</protein>
<gene>
    <name evidence="2" type="ORF">BN2614_LOCUS1</name>
</gene>
<organism evidence="2 3">
    <name type="scientific">Gulo gulo</name>
    <name type="common">Wolverine</name>
    <name type="synonym">Gluton</name>
    <dbReference type="NCBI Taxonomy" id="48420"/>
    <lineage>
        <taxon>Eukaryota</taxon>
        <taxon>Metazoa</taxon>
        <taxon>Chordata</taxon>
        <taxon>Craniata</taxon>
        <taxon>Vertebrata</taxon>
        <taxon>Euteleostomi</taxon>
        <taxon>Mammalia</taxon>
        <taxon>Eutheria</taxon>
        <taxon>Laurasiatheria</taxon>
        <taxon>Carnivora</taxon>
        <taxon>Caniformia</taxon>
        <taxon>Musteloidea</taxon>
        <taxon>Mustelidae</taxon>
        <taxon>Guloninae</taxon>
        <taxon>Gulo</taxon>
    </lineage>
</organism>
<feature type="non-terminal residue" evidence="2">
    <location>
        <position position="1"/>
    </location>
</feature>
<proteinExistence type="predicted"/>
<evidence type="ECO:0000313" key="3">
    <source>
        <dbReference type="Proteomes" id="UP000269945"/>
    </source>
</evidence>
<dbReference type="Proteomes" id="UP000269945">
    <property type="component" value="Unassembled WGS sequence"/>
</dbReference>
<keyword evidence="3" id="KW-1185">Reference proteome</keyword>